<dbReference type="OrthoDB" id="9803035at2"/>
<keyword evidence="3 6" id="KW-0012">Acyltransferase</keyword>
<dbReference type="GO" id="GO:0006654">
    <property type="term" value="P:phosphatidic acid biosynthetic process"/>
    <property type="evidence" value="ECO:0007669"/>
    <property type="project" value="TreeGrafter"/>
</dbReference>
<dbReference type="InterPro" id="IPR002123">
    <property type="entry name" value="Plipid/glycerol_acylTrfase"/>
</dbReference>
<dbReference type="AlphaFoldDB" id="A0A1U9NJQ4"/>
<dbReference type="PANTHER" id="PTHR10434:SF11">
    <property type="entry name" value="1-ACYL-SN-GLYCEROL-3-PHOSPHATE ACYLTRANSFERASE"/>
    <property type="match status" value="1"/>
</dbReference>
<dbReference type="STRING" id="1936003.STSP2_01199"/>
<dbReference type="Proteomes" id="UP000189674">
    <property type="component" value="Chromosome"/>
</dbReference>
<name>A0A1U9NJQ4_9BACT</name>
<evidence type="ECO:0000259" key="5">
    <source>
        <dbReference type="SMART" id="SM00563"/>
    </source>
</evidence>
<dbReference type="SUPFAM" id="SSF69593">
    <property type="entry name" value="Glycerol-3-phosphate (1)-acyltransferase"/>
    <property type="match status" value="1"/>
</dbReference>
<sequence length="213" mass="24718">MKTVLRYIWFQVLIKPLVLVVLGLNIRDRSRLHKHKQMILVANHNSHLDTMVLMSLFPFKRIQETRPVAATDYFYKSRLRRWFADNIIQIVPVQREIRSVRLDPLASCSQALKKGQSLILYPEGTRGEPEKLENFKTGIAHLSKRFPEIPVVPIFCHGLGKALPKGDFLLVPFYCDIFIGPPIYWQGNRNTFMKSLNQTMQGLAEQGNFKPWD</sequence>
<protein>
    <submittedName>
        <fullName evidence="6">2-acyl-glycerophospho-ethanolamine acyltransferase</fullName>
    </submittedName>
</protein>
<keyword evidence="4" id="KW-1133">Transmembrane helix</keyword>
<feature type="domain" description="Phospholipid/glycerol acyltransferase" evidence="5">
    <location>
        <begin position="38"/>
        <end position="159"/>
    </location>
</feature>
<evidence type="ECO:0000256" key="2">
    <source>
        <dbReference type="ARBA" id="ARBA00022679"/>
    </source>
</evidence>
<dbReference type="KEGG" id="alus:STSP2_01199"/>
<evidence type="ECO:0000256" key="1">
    <source>
        <dbReference type="ARBA" id="ARBA00005189"/>
    </source>
</evidence>
<comment type="pathway">
    <text evidence="1">Lipid metabolism.</text>
</comment>
<reference evidence="7" key="1">
    <citation type="submission" date="2017-02" db="EMBL/GenBank/DDBJ databases">
        <title>Comparative genomics and description of representatives of a novel lineage of planctomycetes thriving in anoxic sediments.</title>
        <authorList>
            <person name="Spring S."/>
            <person name="Bunk B."/>
            <person name="Sproer C."/>
        </authorList>
    </citation>
    <scope>NUCLEOTIDE SEQUENCE [LARGE SCALE GENOMIC DNA]</scope>
    <source>
        <strain evidence="7">ST-NAGAB-D1</strain>
    </source>
</reference>
<dbReference type="CDD" id="cd07989">
    <property type="entry name" value="LPLAT_AGPAT-like"/>
    <property type="match status" value="1"/>
</dbReference>
<keyword evidence="4" id="KW-0472">Membrane</keyword>
<dbReference type="SMART" id="SM00563">
    <property type="entry name" value="PlsC"/>
    <property type="match status" value="1"/>
</dbReference>
<gene>
    <name evidence="6" type="ORF">STSP2_01199</name>
</gene>
<dbReference type="EMBL" id="CP019791">
    <property type="protein sequence ID" value="AQT68045.1"/>
    <property type="molecule type" value="Genomic_DNA"/>
</dbReference>
<dbReference type="GO" id="GO:0003841">
    <property type="term" value="F:1-acylglycerol-3-phosphate O-acyltransferase activity"/>
    <property type="evidence" value="ECO:0007669"/>
    <property type="project" value="TreeGrafter"/>
</dbReference>
<organism evidence="6 7">
    <name type="scientific">Anaerohalosphaera lusitana</name>
    <dbReference type="NCBI Taxonomy" id="1936003"/>
    <lineage>
        <taxon>Bacteria</taxon>
        <taxon>Pseudomonadati</taxon>
        <taxon>Planctomycetota</taxon>
        <taxon>Phycisphaerae</taxon>
        <taxon>Sedimentisphaerales</taxon>
        <taxon>Anaerohalosphaeraceae</taxon>
        <taxon>Anaerohalosphaera</taxon>
    </lineage>
</organism>
<evidence type="ECO:0000256" key="3">
    <source>
        <dbReference type="ARBA" id="ARBA00023315"/>
    </source>
</evidence>
<evidence type="ECO:0000313" key="7">
    <source>
        <dbReference type="Proteomes" id="UP000189674"/>
    </source>
</evidence>
<dbReference type="PANTHER" id="PTHR10434">
    <property type="entry name" value="1-ACYL-SN-GLYCEROL-3-PHOSPHATE ACYLTRANSFERASE"/>
    <property type="match status" value="1"/>
</dbReference>
<proteinExistence type="predicted"/>
<accession>A0A1U9NJQ4</accession>
<feature type="transmembrane region" description="Helical" evidence="4">
    <location>
        <begin position="6"/>
        <end position="26"/>
    </location>
</feature>
<evidence type="ECO:0000313" key="6">
    <source>
        <dbReference type="EMBL" id="AQT68045.1"/>
    </source>
</evidence>
<dbReference type="RefSeq" id="WP_146660731.1">
    <property type="nucleotide sequence ID" value="NZ_CP019791.1"/>
</dbReference>
<keyword evidence="4" id="KW-0812">Transmembrane</keyword>
<dbReference type="Pfam" id="PF01553">
    <property type="entry name" value="Acyltransferase"/>
    <property type="match status" value="1"/>
</dbReference>
<keyword evidence="2 6" id="KW-0808">Transferase</keyword>
<keyword evidence="7" id="KW-1185">Reference proteome</keyword>
<evidence type="ECO:0000256" key="4">
    <source>
        <dbReference type="SAM" id="Phobius"/>
    </source>
</evidence>